<keyword evidence="3" id="KW-0813">Transport</keyword>
<accession>A0A183U0A0</accession>
<keyword evidence="5" id="KW-0539">Nucleus</keyword>
<reference evidence="7 8" key="2">
    <citation type="submission" date="2018-11" db="EMBL/GenBank/DDBJ databases">
        <authorList>
            <consortium name="Pathogen Informatics"/>
        </authorList>
    </citation>
    <scope>NUCLEOTIDE SEQUENCE [LARGE SCALE GENOMIC DNA]</scope>
</reference>
<reference evidence="9" key="1">
    <citation type="submission" date="2016-06" db="UniProtKB">
        <authorList>
            <consortium name="WormBaseParasite"/>
        </authorList>
    </citation>
    <scope>IDENTIFICATION</scope>
</reference>
<keyword evidence="4" id="KW-0653">Protein transport</keyword>
<dbReference type="GO" id="GO:0005049">
    <property type="term" value="F:nuclear export signal receptor activity"/>
    <property type="evidence" value="ECO:0007669"/>
    <property type="project" value="InterPro"/>
</dbReference>
<evidence type="ECO:0000256" key="1">
    <source>
        <dbReference type="ARBA" id="ARBA00004123"/>
    </source>
</evidence>
<comment type="subcellular location">
    <subcellularLocation>
        <location evidence="1">Nucleus</location>
    </subcellularLocation>
</comment>
<dbReference type="Gene3D" id="1.25.10.10">
    <property type="entry name" value="Leucine-rich Repeat Variant"/>
    <property type="match status" value="1"/>
</dbReference>
<dbReference type="InterPro" id="IPR016024">
    <property type="entry name" value="ARM-type_fold"/>
</dbReference>
<comment type="similarity">
    <text evidence="2">Belongs to the exportin family.</text>
</comment>
<evidence type="ECO:0000256" key="5">
    <source>
        <dbReference type="ARBA" id="ARBA00023242"/>
    </source>
</evidence>
<sequence>MRKFRDQIRVTIKGFFSFNKDTAKMKNHLRDFLVQIKEQIGEDTSDLFIEEREQEIQNAQNAKNEVDSFLKFSAVIMNELELFADNSGWVVIVA</sequence>
<evidence type="ECO:0000313" key="7">
    <source>
        <dbReference type="EMBL" id="VDM27081.1"/>
    </source>
</evidence>
<feature type="domain" description="Exportin-1 C-terminal" evidence="6">
    <location>
        <begin position="5"/>
        <end position="38"/>
    </location>
</feature>
<proteinExistence type="inferred from homology"/>
<evidence type="ECO:0000256" key="3">
    <source>
        <dbReference type="ARBA" id="ARBA00022448"/>
    </source>
</evidence>
<dbReference type="AlphaFoldDB" id="A0A183U0A0"/>
<organism evidence="8 9">
    <name type="scientific">Toxocara canis</name>
    <name type="common">Canine roundworm</name>
    <dbReference type="NCBI Taxonomy" id="6265"/>
    <lineage>
        <taxon>Eukaryota</taxon>
        <taxon>Metazoa</taxon>
        <taxon>Ecdysozoa</taxon>
        <taxon>Nematoda</taxon>
        <taxon>Chromadorea</taxon>
        <taxon>Rhabditida</taxon>
        <taxon>Spirurina</taxon>
        <taxon>Ascaridomorpha</taxon>
        <taxon>Ascaridoidea</taxon>
        <taxon>Toxocaridae</taxon>
        <taxon>Toxocara</taxon>
    </lineage>
</organism>
<gene>
    <name evidence="7" type="ORF">TCNE_LOCUS1920</name>
</gene>
<dbReference type="EMBL" id="UYWY01001669">
    <property type="protein sequence ID" value="VDM27081.1"/>
    <property type="molecule type" value="Genomic_DNA"/>
</dbReference>
<evidence type="ECO:0000256" key="2">
    <source>
        <dbReference type="ARBA" id="ARBA00009466"/>
    </source>
</evidence>
<dbReference type="Proteomes" id="UP000050794">
    <property type="component" value="Unassembled WGS sequence"/>
</dbReference>
<evidence type="ECO:0000256" key="4">
    <source>
        <dbReference type="ARBA" id="ARBA00022927"/>
    </source>
</evidence>
<evidence type="ECO:0000313" key="9">
    <source>
        <dbReference type="WBParaSite" id="TCNE_0000192001-mRNA-1"/>
    </source>
</evidence>
<evidence type="ECO:0000259" key="6">
    <source>
        <dbReference type="Pfam" id="PF08767"/>
    </source>
</evidence>
<dbReference type="Pfam" id="PF08767">
    <property type="entry name" value="CRM1_C"/>
    <property type="match status" value="1"/>
</dbReference>
<dbReference type="InterPro" id="IPR011989">
    <property type="entry name" value="ARM-like"/>
</dbReference>
<dbReference type="InterPro" id="IPR014877">
    <property type="entry name" value="XPO1_C_dom"/>
</dbReference>
<dbReference type="GO" id="GO:0005634">
    <property type="term" value="C:nucleus"/>
    <property type="evidence" value="ECO:0007669"/>
    <property type="project" value="UniProtKB-SubCell"/>
</dbReference>
<dbReference type="GO" id="GO:0015031">
    <property type="term" value="P:protein transport"/>
    <property type="evidence" value="ECO:0007669"/>
    <property type="project" value="UniProtKB-KW"/>
</dbReference>
<dbReference type="SUPFAM" id="SSF48371">
    <property type="entry name" value="ARM repeat"/>
    <property type="match status" value="1"/>
</dbReference>
<keyword evidence="8" id="KW-1185">Reference proteome</keyword>
<dbReference type="WBParaSite" id="TCNE_0000192001-mRNA-1">
    <property type="protein sequence ID" value="TCNE_0000192001-mRNA-1"/>
    <property type="gene ID" value="TCNE_0000192001"/>
</dbReference>
<protein>
    <submittedName>
        <fullName evidence="9">CRM1_C domain-containing protein</fullName>
    </submittedName>
</protein>
<dbReference type="Gene3D" id="6.10.250.450">
    <property type="match status" value="1"/>
</dbReference>
<name>A0A183U0A0_TOXCA</name>
<evidence type="ECO:0000313" key="8">
    <source>
        <dbReference type="Proteomes" id="UP000050794"/>
    </source>
</evidence>